<reference evidence="5 6" key="1">
    <citation type="submission" date="2017-10" db="EMBL/GenBank/DDBJ databases">
        <title>Sequencing the genomes of 1000 actinobacteria strains.</title>
        <authorList>
            <person name="Klenk H.-P."/>
        </authorList>
    </citation>
    <scope>NUCLEOTIDE SEQUENCE [LARGE SCALE GENOMIC DNA]</scope>
    <source>
        <strain evidence="5 6">DSM 46092</strain>
    </source>
</reference>
<dbReference type="Gene3D" id="1.20.120.530">
    <property type="entry name" value="GntR ligand-binding domain-like"/>
    <property type="match status" value="1"/>
</dbReference>
<dbReference type="InterPro" id="IPR011711">
    <property type="entry name" value="GntR_C"/>
</dbReference>
<accession>A0A2A9FGV4</accession>
<dbReference type="InterPro" id="IPR036388">
    <property type="entry name" value="WH-like_DNA-bd_sf"/>
</dbReference>
<dbReference type="AlphaFoldDB" id="A0A2A9FGV4"/>
<dbReference type="InterPro" id="IPR036390">
    <property type="entry name" value="WH_DNA-bd_sf"/>
</dbReference>
<dbReference type="Pfam" id="PF00392">
    <property type="entry name" value="GntR"/>
    <property type="match status" value="1"/>
</dbReference>
<dbReference type="SMART" id="SM00345">
    <property type="entry name" value="HTH_GNTR"/>
    <property type="match status" value="1"/>
</dbReference>
<dbReference type="Proteomes" id="UP000243542">
    <property type="component" value="Unassembled WGS sequence"/>
</dbReference>
<dbReference type="SMART" id="SM00895">
    <property type="entry name" value="FCD"/>
    <property type="match status" value="1"/>
</dbReference>
<keyword evidence="2" id="KW-0238">DNA-binding</keyword>
<dbReference type="PANTHER" id="PTHR43537:SF5">
    <property type="entry name" value="UXU OPERON TRANSCRIPTIONAL REGULATOR"/>
    <property type="match status" value="1"/>
</dbReference>
<dbReference type="SUPFAM" id="SSF46785">
    <property type="entry name" value="Winged helix' DNA-binding domain"/>
    <property type="match status" value="1"/>
</dbReference>
<dbReference type="GO" id="GO:0003677">
    <property type="term" value="F:DNA binding"/>
    <property type="evidence" value="ECO:0007669"/>
    <property type="project" value="UniProtKB-KW"/>
</dbReference>
<comment type="caution">
    <text evidence="5">The sequence shown here is derived from an EMBL/GenBank/DDBJ whole genome shotgun (WGS) entry which is preliminary data.</text>
</comment>
<dbReference type="InterPro" id="IPR008920">
    <property type="entry name" value="TF_FadR/GntR_C"/>
</dbReference>
<dbReference type="GO" id="GO:0003700">
    <property type="term" value="F:DNA-binding transcription factor activity"/>
    <property type="evidence" value="ECO:0007669"/>
    <property type="project" value="InterPro"/>
</dbReference>
<dbReference type="PROSITE" id="PS50949">
    <property type="entry name" value="HTH_GNTR"/>
    <property type="match status" value="1"/>
</dbReference>
<evidence type="ECO:0000313" key="5">
    <source>
        <dbReference type="EMBL" id="PFG49665.1"/>
    </source>
</evidence>
<dbReference type="Pfam" id="PF07729">
    <property type="entry name" value="FCD"/>
    <property type="match status" value="1"/>
</dbReference>
<proteinExistence type="predicted"/>
<evidence type="ECO:0000256" key="2">
    <source>
        <dbReference type="ARBA" id="ARBA00023125"/>
    </source>
</evidence>
<dbReference type="CDD" id="cd07377">
    <property type="entry name" value="WHTH_GntR"/>
    <property type="match status" value="1"/>
</dbReference>
<organism evidence="5 6">
    <name type="scientific">Amycolatopsis sulphurea</name>
    <dbReference type="NCBI Taxonomy" id="76022"/>
    <lineage>
        <taxon>Bacteria</taxon>
        <taxon>Bacillati</taxon>
        <taxon>Actinomycetota</taxon>
        <taxon>Actinomycetes</taxon>
        <taxon>Pseudonocardiales</taxon>
        <taxon>Pseudonocardiaceae</taxon>
        <taxon>Amycolatopsis</taxon>
    </lineage>
</organism>
<dbReference type="PANTHER" id="PTHR43537">
    <property type="entry name" value="TRANSCRIPTIONAL REGULATOR, GNTR FAMILY"/>
    <property type="match status" value="1"/>
</dbReference>
<dbReference type="RefSeq" id="WP_098513526.1">
    <property type="nucleotide sequence ID" value="NZ_JBIAKZ010000004.1"/>
</dbReference>
<name>A0A2A9FGV4_9PSEU</name>
<dbReference type="Gene3D" id="1.10.10.10">
    <property type="entry name" value="Winged helix-like DNA-binding domain superfamily/Winged helix DNA-binding domain"/>
    <property type="match status" value="1"/>
</dbReference>
<sequence>MTPPGSERATRQGLADELADSIHTAVLNGDLPIGSWLRQEALAAQLGVSRGPVREALRKLQEVRVVELIPNRGARVLGPTVRESGDAFLLRAEIEGFAVERAAACISATDLAELSVDIQRQREELPHLRSLPPGDCERGFARSPWHVADVHFHRVIVRASGLAHVHEIVEGLRRYWPCHLAWAPASGPGILEANLAEHEGILAALERRDAATARRLMEAHNRNNGANATKWMQTRYEELGVNSGSRESA</sequence>
<keyword evidence="6" id="KW-1185">Reference proteome</keyword>
<evidence type="ECO:0000256" key="1">
    <source>
        <dbReference type="ARBA" id="ARBA00023015"/>
    </source>
</evidence>
<evidence type="ECO:0000313" key="6">
    <source>
        <dbReference type="Proteomes" id="UP000243542"/>
    </source>
</evidence>
<dbReference type="EMBL" id="PDJK01000002">
    <property type="protein sequence ID" value="PFG49665.1"/>
    <property type="molecule type" value="Genomic_DNA"/>
</dbReference>
<keyword evidence="1" id="KW-0805">Transcription regulation</keyword>
<dbReference type="SUPFAM" id="SSF48008">
    <property type="entry name" value="GntR ligand-binding domain-like"/>
    <property type="match status" value="1"/>
</dbReference>
<gene>
    <name evidence="5" type="ORF">ATK36_4829</name>
</gene>
<protein>
    <submittedName>
        <fullName evidence="5">GntR family transcriptional regulator</fullName>
    </submittedName>
</protein>
<keyword evidence="3" id="KW-0804">Transcription</keyword>
<evidence type="ECO:0000256" key="3">
    <source>
        <dbReference type="ARBA" id="ARBA00023163"/>
    </source>
</evidence>
<feature type="domain" description="HTH gntR-type" evidence="4">
    <location>
        <begin position="12"/>
        <end position="79"/>
    </location>
</feature>
<dbReference type="InterPro" id="IPR000524">
    <property type="entry name" value="Tscrpt_reg_HTH_GntR"/>
</dbReference>
<evidence type="ECO:0000259" key="4">
    <source>
        <dbReference type="PROSITE" id="PS50949"/>
    </source>
</evidence>